<name>A0A1H9EDG5_9PSEU</name>
<evidence type="ECO:0000313" key="2">
    <source>
        <dbReference type="Proteomes" id="UP000199503"/>
    </source>
</evidence>
<dbReference type="OrthoDB" id="796912at2"/>
<dbReference type="RefSeq" id="WP_089911259.1">
    <property type="nucleotide sequence ID" value="NZ_FOFV01000002.1"/>
</dbReference>
<keyword evidence="2" id="KW-1185">Reference proteome</keyword>
<dbReference type="STRING" id="65499.SAMN04488000_102270"/>
<reference evidence="2" key="1">
    <citation type="submission" date="2016-10" db="EMBL/GenBank/DDBJ databases">
        <authorList>
            <person name="Varghese N."/>
            <person name="Submissions S."/>
        </authorList>
    </citation>
    <scope>NUCLEOTIDE SEQUENCE [LARGE SCALE GENOMIC DNA]</scope>
    <source>
        <strain evidence="2">DSM 44437</strain>
    </source>
</reference>
<gene>
    <name evidence="1" type="ORF">SAMN04488000_102270</name>
</gene>
<dbReference type="Proteomes" id="UP000199503">
    <property type="component" value="Unassembled WGS sequence"/>
</dbReference>
<organism evidence="1 2">
    <name type="scientific">Lentzea albida</name>
    <dbReference type="NCBI Taxonomy" id="65499"/>
    <lineage>
        <taxon>Bacteria</taxon>
        <taxon>Bacillati</taxon>
        <taxon>Actinomycetota</taxon>
        <taxon>Actinomycetes</taxon>
        <taxon>Pseudonocardiales</taxon>
        <taxon>Pseudonocardiaceae</taxon>
        <taxon>Lentzea</taxon>
    </lineage>
</organism>
<accession>A0A1H9EDG5</accession>
<proteinExistence type="predicted"/>
<evidence type="ECO:0000313" key="1">
    <source>
        <dbReference type="EMBL" id="SEQ23796.1"/>
    </source>
</evidence>
<sequence length="220" mass="23577">MTDFSVLHHAYGTAEDVPALLDRAAASDQEAWSELWSRLCHQGTSFPASYAALPHLAAMNNADAVLLAAGIVADGGDDEVRAEHAASITALTATANALLPEADEGAYPYLLEGLLVFEGVLDAADVLSWGVDNDEYEVECPECETPMFLVLDEGVSRIDEDEERPLKPADPAKLDGVGRRVCDTADAHGQSKAVRAFRFFFGQATCPACDTEFTVSEELL</sequence>
<dbReference type="AlphaFoldDB" id="A0A1H9EDG5"/>
<protein>
    <submittedName>
        <fullName evidence="1">Uncharacterized protein</fullName>
    </submittedName>
</protein>
<dbReference type="EMBL" id="FOFV01000002">
    <property type="protein sequence ID" value="SEQ23796.1"/>
    <property type="molecule type" value="Genomic_DNA"/>
</dbReference>